<dbReference type="Proteomes" id="UP000559404">
    <property type="component" value="Unassembled WGS sequence"/>
</dbReference>
<keyword evidence="2" id="KW-1185">Reference proteome</keyword>
<proteinExistence type="predicted"/>
<comment type="caution">
    <text evidence="1">The sequence shown here is derived from an EMBL/GenBank/DDBJ whole genome shotgun (WGS) entry which is preliminary data.</text>
</comment>
<reference evidence="1 2" key="2">
    <citation type="submission" date="2020-08" db="EMBL/GenBank/DDBJ databases">
        <title>Stappia taiwanensis sp. nov., isolated from a coastal thermal spring.</title>
        <authorList>
            <person name="Kampfer P."/>
        </authorList>
    </citation>
    <scope>NUCLEOTIDE SEQUENCE [LARGE SCALE GENOMIC DNA]</scope>
    <source>
        <strain evidence="1 2">DSM 23284</strain>
    </source>
</reference>
<evidence type="ECO:0000313" key="1">
    <source>
        <dbReference type="EMBL" id="MBA4611213.1"/>
    </source>
</evidence>
<accession>A0A838XW95</accession>
<name>A0A838XW95_9HYPH</name>
<dbReference type="EMBL" id="JACEON010000004">
    <property type="protein sequence ID" value="MBA4611213.1"/>
    <property type="molecule type" value="Genomic_DNA"/>
</dbReference>
<evidence type="ECO:0008006" key="3">
    <source>
        <dbReference type="Google" id="ProtNLM"/>
    </source>
</evidence>
<gene>
    <name evidence="1" type="ORF">H1W37_06105</name>
</gene>
<organism evidence="1 2">
    <name type="scientific">Stappia taiwanensis</name>
    <dbReference type="NCBI Taxonomy" id="992267"/>
    <lineage>
        <taxon>Bacteria</taxon>
        <taxon>Pseudomonadati</taxon>
        <taxon>Pseudomonadota</taxon>
        <taxon>Alphaproteobacteria</taxon>
        <taxon>Hyphomicrobiales</taxon>
        <taxon>Stappiaceae</taxon>
        <taxon>Stappia</taxon>
    </lineage>
</organism>
<dbReference type="AlphaFoldDB" id="A0A838XW95"/>
<sequence>MLTACAGDPVPPGLVSDNAAPVASAPRVSPDKVTVAFEPFTGAPGNIADSLSRQIGNEAVAQNLTLVRRVGAPATYRINGYLTAAGDQSSTTMFYVFDVVDANGQRVHRILGQEDAPGASGDPWAGVDDETLERAAKRAVAELKAWIRR</sequence>
<protein>
    <recommendedName>
        <fullName evidence="3">Lipoprotein</fullName>
    </recommendedName>
</protein>
<reference evidence="1 2" key="1">
    <citation type="submission" date="2020-07" db="EMBL/GenBank/DDBJ databases">
        <authorList>
            <person name="Li M."/>
        </authorList>
    </citation>
    <scope>NUCLEOTIDE SEQUENCE [LARGE SCALE GENOMIC DNA]</scope>
    <source>
        <strain evidence="1 2">DSM 23284</strain>
    </source>
</reference>
<evidence type="ECO:0000313" key="2">
    <source>
        <dbReference type="Proteomes" id="UP000559404"/>
    </source>
</evidence>